<dbReference type="Pfam" id="PF24883">
    <property type="entry name" value="NPHP3_N"/>
    <property type="match status" value="1"/>
</dbReference>
<name>A0A0B7FMF2_THACB</name>
<keyword evidence="4" id="KW-1185">Reference proteome</keyword>
<organism evidence="3 4">
    <name type="scientific">Thanatephorus cucumeris (strain AG1-IB / isolate 7/3/14)</name>
    <name type="common">Lettuce bottom rot fungus</name>
    <name type="synonym">Rhizoctonia solani</name>
    <dbReference type="NCBI Taxonomy" id="1108050"/>
    <lineage>
        <taxon>Eukaryota</taxon>
        <taxon>Fungi</taxon>
        <taxon>Dikarya</taxon>
        <taxon>Basidiomycota</taxon>
        <taxon>Agaricomycotina</taxon>
        <taxon>Agaricomycetes</taxon>
        <taxon>Cantharellales</taxon>
        <taxon>Ceratobasidiaceae</taxon>
        <taxon>Rhizoctonia</taxon>
        <taxon>Rhizoctonia solani AG-1</taxon>
    </lineage>
</organism>
<evidence type="ECO:0000313" key="3">
    <source>
        <dbReference type="EMBL" id="CEL59111.1"/>
    </source>
</evidence>
<protein>
    <recommendedName>
        <fullName evidence="2">Nephrocystin 3-like N-terminal domain-containing protein</fullName>
    </recommendedName>
</protein>
<dbReference type="AlphaFoldDB" id="A0A0B7FMF2"/>
<keyword evidence="1" id="KW-0677">Repeat</keyword>
<dbReference type="EMBL" id="LN679137">
    <property type="protein sequence ID" value="CEL59111.1"/>
    <property type="molecule type" value="Genomic_DNA"/>
</dbReference>
<dbReference type="OrthoDB" id="3269932at2759"/>
<reference evidence="3 4" key="1">
    <citation type="submission" date="2014-11" db="EMBL/GenBank/DDBJ databases">
        <authorList>
            <person name="Wibberg Daniel"/>
        </authorList>
    </citation>
    <scope>NUCLEOTIDE SEQUENCE [LARGE SCALE GENOMIC DNA]</scope>
    <source>
        <strain evidence="3">Rhizoctonia solani AG1-IB 7/3/14</strain>
    </source>
</reference>
<sequence length="364" mass="40485">MISTEAAMSSIPEVLKSRRGVRALVRDAFSRSSQPHPRQPTLSSEKVKWAGLRNSLETLRDSSSMLPPLASVSDILLDRFEVIETAFKSQDDHAQFVEELKTLCDSVAKNKDAHSFRISNATAAIASEIQKQAEGVRGQPSRGAWRRFTSVKEERDELIKCCRQLKALFKKLQSNLITDKMSIASDHLVNARIEELNPAKGAKYDSVLLPDISRQPCTEGTRTAVLLGLDHWLDSNQSVFYWIDGTEGTGKTTIAYTFSKKLDLQNILVASFFCMSTSADCRDATRIIPTIAYQLAHYSTPFQSALYEVLESNQGVGPTNLFMQFEQLLVGPLNKIRDLVPENLLYKNPVRSGALRSSTGLSPI</sequence>
<dbReference type="InterPro" id="IPR056884">
    <property type="entry name" value="NPHP3-like_N"/>
</dbReference>
<accession>A0A0B7FMF2</accession>
<dbReference type="STRING" id="1108050.A0A0B7FMF2"/>
<feature type="domain" description="Nephrocystin 3-like N-terminal" evidence="2">
    <location>
        <begin position="231"/>
        <end position="331"/>
    </location>
</feature>
<dbReference type="Proteomes" id="UP000059188">
    <property type="component" value="Unassembled WGS sequence"/>
</dbReference>
<evidence type="ECO:0000313" key="4">
    <source>
        <dbReference type="Proteomes" id="UP000059188"/>
    </source>
</evidence>
<proteinExistence type="predicted"/>
<gene>
    <name evidence="3" type="ORF">RSOLAG1IB_09099</name>
</gene>
<evidence type="ECO:0000256" key="1">
    <source>
        <dbReference type="ARBA" id="ARBA00022737"/>
    </source>
</evidence>
<evidence type="ECO:0000259" key="2">
    <source>
        <dbReference type="Pfam" id="PF24883"/>
    </source>
</evidence>